<evidence type="ECO:0000256" key="6">
    <source>
        <dbReference type="SAM" id="Phobius"/>
    </source>
</evidence>
<dbReference type="InterPro" id="IPR036259">
    <property type="entry name" value="MFS_trans_sf"/>
</dbReference>
<dbReference type="AlphaFoldDB" id="A0A8R1TY57"/>
<keyword evidence="3 6" id="KW-0812">Transmembrane</keyword>
<organism evidence="8 9">
    <name type="scientific">Onchocerca volvulus</name>
    <dbReference type="NCBI Taxonomy" id="6282"/>
    <lineage>
        <taxon>Eukaryota</taxon>
        <taxon>Metazoa</taxon>
        <taxon>Ecdysozoa</taxon>
        <taxon>Nematoda</taxon>
        <taxon>Chromadorea</taxon>
        <taxon>Rhabditida</taxon>
        <taxon>Spirurina</taxon>
        <taxon>Spiruromorpha</taxon>
        <taxon>Filarioidea</taxon>
        <taxon>Onchocercidae</taxon>
        <taxon>Onchocerca</taxon>
    </lineage>
</organism>
<dbReference type="Pfam" id="PF07690">
    <property type="entry name" value="MFS_1"/>
    <property type="match status" value="1"/>
</dbReference>
<comment type="subcellular location">
    <subcellularLocation>
        <location evidence="1">Membrane</location>
        <topology evidence="1">Multi-pass membrane protein</topology>
    </subcellularLocation>
</comment>
<proteinExistence type="predicted"/>
<evidence type="ECO:0000256" key="1">
    <source>
        <dbReference type="ARBA" id="ARBA00004141"/>
    </source>
</evidence>
<reference evidence="9" key="1">
    <citation type="submission" date="2013-10" db="EMBL/GenBank/DDBJ databases">
        <title>Genome sequencing of Onchocerca volvulus.</title>
        <authorList>
            <person name="Cotton J."/>
            <person name="Tsai J."/>
            <person name="Stanley E."/>
            <person name="Tracey A."/>
            <person name="Holroyd N."/>
            <person name="Lustigman S."/>
            <person name="Berriman M."/>
        </authorList>
    </citation>
    <scope>NUCLEOTIDE SEQUENCE</scope>
</reference>
<evidence type="ECO:0000259" key="7">
    <source>
        <dbReference type="PROSITE" id="PS50850"/>
    </source>
</evidence>
<evidence type="ECO:0000256" key="2">
    <source>
        <dbReference type="ARBA" id="ARBA00022448"/>
    </source>
</evidence>
<feature type="transmembrane region" description="Helical" evidence="6">
    <location>
        <begin position="350"/>
        <end position="371"/>
    </location>
</feature>
<feature type="transmembrane region" description="Helical" evidence="6">
    <location>
        <begin position="327"/>
        <end position="344"/>
    </location>
</feature>
<dbReference type="InterPro" id="IPR005829">
    <property type="entry name" value="Sugar_transporter_CS"/>
</dbReference>
<dbReference type="GO" id="GO:0022857">
    <property type="term" value="F:transmembrane transporter activity"/>
    <property type="evidence" value="ECO:0007669"/>
    <property type="project" value="InterPro"/>
</dbReference>
<sequence length="443" mass="48569">MSKKNLVPLLIFILLLLDLFAFTSILPLFPAIIDYYGLTQRRDQLYDAVEIFCQFFQNAIGTPSSKRLHSVFFGGILGSLYCILQFLSSPLLGALSDVYGRKPILLLSIAGTLLSYVMWVSTTSFACFVLSRIVGGLSKASVSICIAVMADVYSQKRIGQGMAIIGGAFSVGFLVGPMIGVYFSRSAGVDSELAIDVPAKFAILLTVIELLFVAIILPETLDISQRKTLVSKVLKNCLLYIKPSALFRFDAVRDHSGVRIMRSYGRVYFIYMFFYSGLEFTLSFLTHIRFNYNSMQQGIMYLYIGVLMIIVQGGIRRIPNIKQHAAATYGISFTIPAYIMIGYSSSVEGFYAGLALYAIASGLVVPCMTSCVSNQATGDVKGVTIGVFRCLGALARAIGPLFASTVFWLLGPTVCYITGGVLLIIPVLMIRHFSPKMVTVKDE</sequence>
<evidence type="ECO:0000256" key="3">
    <source>
        <dbReference type="ARBA" id="ARBA00022692"/>
    </source>
</evidence>
<feature type="transmembrane region" description="Helical" evidence="6">
    <location>
        <begin position="298"/>
        <end position="315"/>
    </location>
</feature>
<feature type="transmembrane region" description="Helical" evidence="6">
    <location>
        <begin position="71"/>
        <end position="92"/>
    </location>
</feature>
<feature type="transmembrane region" description="Helical" evidence="6">
    <location>
        <begin position="162"/>
        <end position="185"/>
    </location>
</feature>
<feature type="transmembrane region" description="Helical" evidence="6">
    <location>
        <begin position="268"/>
        <end position="286"/>
    </location>
</feature>
<keyword evidence="5 6" id="KW-0472">Membrane</keyword>
<dbReference type="OMA" id="EWYVNIS"/>
<keyword evidence="9" id="KW-1185">Reference proteome</keyword>
<protein>
    <submittedName>
        <fullName evidence="8">MFS domain-containing protein</fullName>
    </submittedName>
</protein>
<evidence type="ECO:0000256" key="5">
    <source>
        <dbReference type="ARBA" id="ARBA00023136"/>
    </source>
</evidence>
<feature type="transmembrane region" description="Helical" evidence="6">
    <location>
        <begin position="104"/>
        <end position="122"/>
    </location>
</feature>
<feature type="transmembrane region" description="Helical" evidence="6">
    <location>
        <begin position="197"/>
        <end position="217"/>
    </location>
</feature>
<keyword evidence="4 6" id="KW-1133">Transmembrane helix</keyword>
<keyword evidence="2" id="KW-0813">Transport</keyword>
<dbReference type="Gene3D" id="1.20.1250.20">
    <property type="entry name" value="MFS general substrate transporter like domains"/>
    <property type="match status" value="1"/>
</dbReference>
<dbReference type="PANTHER" id="PTHR23504">
    <property type="entry name" value="MAJOR FACILITATOR SUPERFAMILY DOMAIN-CONTAINING PROTEIN 10"/>
    <property type="match status" value="1"/>
</dbReference>
<feature type="transmembrane region" description="Helical" evidence="6">
    <location>
        <begin position="383"/>
        <end position="403"/>
    </location>
</feature>
<reference evidence="8" key="2">
    <citation type="submission" date="2022-06" db="UniProtKB">
        <authorList>
            <consortium name="EnsemblMetazoa"/>
        </authorList>
    </citation>
    <scope>IDENTIFICATION</scope>
</reference>
<dbReference type="FunFam" id="1.20.1250.20:FF:000223">
    <property type="entry name" value="Major facilitator superfamily domain-containing protein"/>
    <property type="match status" value="1"/>
</dbReference>
<dbReference type="EnsemblMetazoa" id="OVOC6443.1">
    <property type="protein sequence ID" value="OVOC6443.1"/>
    <property type="gene ID" value="WBGene00243252"/>
</dbReference>
<accession>A0A8R1TY57</accession>
<dbReference type="SUPFAM" id="SSF103473">
    <property type="entry name" value="MFS general substrate transporter"/>
    <property type="match status" value="1"/>
</dbReference>
<dbReference type="EMBL" id="CMVM020000172">
    <property type="status" value="NOT_ANNOTATED_CDS"/>
    <property type="molecule type" value="Genomic_DNA"/>
</dbReference>
<dbReference type="PROSITE" id="PS50850">
    <property type="entry name" value="MFS"/>
    <property type="match status" value="1"/>
</dbReference>
<dbReference type="GO" id="GO:0031526">
    <property type="term" value="C:brush border membrane"/>
    <property type="evidence" value="ECO:0007669"/>
    <property type="project" value="TreeGrafter"/>
</dbReference>
<dbReference type="PROSITE" id="PS00216">
    <property type="entry name" value="SUGAR_TRANSPORT_1"/>
    <property type="match status" value="1"/>
</dbReference>
<dbReference type="InterPro" id="IPR011701">
    <property type="entry name" value="MFS"/>
</dbReference>
<evidence type="ECO:0000256" key="4">
    <source>
        <dbReference type="ARBA" id="ARBA00022989"/>
    </source>
</evidence>
<dbReference type="InterPro" id="IPR020846">
    <property type="entry name" value="MFS_dom"/>
</dbReference>
<feature type="transmembrane region" description="Helical" evidence="6">
    <location>
        <begin position="128"/>
        <end position="150"/>
    </location>
</feature>
<feature type="domain" description="Major facilitator superfamily (MFS) profile" evidence="7">
    <location>
        <begin position="7"/>
        <end position="438"/>
    </location>
</feature>
<name>A0A8R1TY57_ONCVO</name>
<evidence type="ECO:0000313" key="9">
    <source>
        <dbReference type="Proteomes" id="UP000024404"/>
    </source>
</evidence>
<feature type="transmembrane region" description="Helical" evidence="6">
    <location>
        <begin position="409"/>
        <end position="430"/>
    </location>
</feature>
<dbReference type="PANTHER" id="PTHR23504:SF31">
    <property type="entry name" value="MAJOR FACILITATOR SUPERFAMILY DOMAIN-CONTAINING PROTEIN 10"/>
    <property type="match status" value="1"/>
</dbReference>
<evidence type="ECO:0000313" key="8">
    <source>
        <dbReference type="EnsemblMetazoa" id="OVOC6443.1"/>
    </source>
</evidence>
<dbReference type="Proteomes" id="UP000024404">
    <property type="component" value="Unassembled WGS sequence"/>
</dbReference>